<dbReference type="InterPro" id="IPR015927">
    <property type="entry name" value="Peptidase_S24_S26A/B/C"/>
</dbReference>
<protein>
    <submittedName>
        <fullName evidence="9">Translesion error-prone DNA polymerase V autoproteolytic subunit</fullName>
        <ecNumber evidence="9">2.7.7.7</ecNumber>
    </submittedName>
</protein>
<evidence type="ECO:0000256" key="2">
    <source>
        <dbReference type="ARBA" id="ARBA00022763"/>
    </source>
</evidence>
<comment type="similarity">
    <text evidence="1 7">Belongs to the peptidase S24 family.</text>
</comment>
<dbReference type="EMBL" id="JADQDQ010000013">
    <property type="protein sequence ID" value="MBF9239538.1"/>
    <property type="molecule type" value="Genomic_DNA"/>
</dbReference>
<keyword evidence="9" id="KW-0548">Nucleotidyltransferase</keyword>
<evidence type="ECO:0000313" key="10">
    <source>
        <dbReference type="Proteomes" id="UP000597617"/>
    </source>
</evidence>
<dbReference type="InterPro" id="IPR050077">
    <property type="entry name" value="LexA_repressor"/>
</dbReference>
<evidence type="ECO:0000259" key="8">
    <source>
        <dbReference type="Pfam" id="PF00717"/>
    </source>
</evidence>
<dbReference type="EC" id="2.7.7.7" evidence="9"/>
<dbReference type="InterPro" id="IPR039418">
    <property type="entry name" value="LexA-like"/>
</dbReference>
<keyword evidence="10" id="KW-1185">Reference proteome</keyword>
<keyword evidence="3 7" id="KW-0378">Hydrolase</keyword>
<keyword evidence="9" id="KW-0808">Transferase</keyword>
<proteinExistence type="inferred from homology"/>
<sequence length="157" mass="17237">MCSIDILQVAREPVWLIECDTPIPAGFPSPAEDERGERIDLNKILLPHPTHTYLARVTGTSMDGPPSNIPDGALLAIDCALKPQAGQVIVAAVDGEFTVKRLEKRGVAYWLVPDNPAFAAIEVRGKDHVKVWGVVTHVVTELINGKLHEHVRARRLQ</sequence>
<keyword evidence="5" id="KW-0234">DNA repair</keyword>
<evidence type="ECO:0000313" key="9">
    <source>
        <dbReference type="EMBL" id="MBF9239538.1"/>
    </source>
</evidence>
<evidence type="ECO:0000256" key="3">
    <source>
        <dbReference type="ARBA" id="ARBA00022801"/>
    </source>
</evidence>
<dbReference type="InterPro" id="IPR036286">
    <property type="entry name" value="LexA/Signal_pep-like_sf"/>
</dbReference>
<reference evidence="9 10" key="1">
    <citation type="submission" date="2020-11" db="EMBL/GenBank/DDBJ databases">
        <authorList>
            <person name="Kim M.K."/>
        </authorList>
    </citation>
    <scope>NUCLEOTIDE SEQUENCE [LARGE SCALE GENOMIC DNA]</scope>
    <source>
        <strain evidence="9 10">BT683</strain>
    </source>
</reference>
<gene>
    <name evidence="9" type="primary">umuD</name>
    <name evidence="9" type="ORF">I2I05_19250</name>
</gene>
<dbReference type="RefSeq" id="WP_196283888.1">
    <property type="nucleotide sequence ID" value="NZ_JADQDQ010000013.1"/>
</dbReference>
<dbReference type="GO" id="GO:0003887">
    <property type="term" value="F:DNA-directed DNA polymerase activity"/>
    <property type="evidence" value="ECO:0007669"/>
    <property type="project" value="UniProtKB-EC"/>
</dbReference>
<accession>A0ABS0IMD5</accession>
<evidence type="ECO:0000256" key="6">
    <source>
        <dbReference type="ARBA" id="ARBA00023236"/>
    </source>
</evidence>
<keyword evidence="6" id="KW-0742">SOS response</keyword>
<feature type="domain" description="Peptidase S24/S26A/S26B/S26C" evidence="8">
    <location>
        <begin position="23"/>
        <end position="135"/>
    </location>
</feature>
<keyword evidence="2" id="KW-0227">DNA damage</keyword>
<evidence type="ECO:0000256" key="5">
    <source>
        <dbReference type="ARBA" id="ARBA00023204"/>
    </source>
</evidence>
<evidence type="ECO:0000256" key="4">
    <source>
        <dbReference type="ARBA" id="ARBA00022813"/>
    </source>
</evidence>
<dbReference type="Proteomes" id="UP000597617">
    <property type="component" value="Unassembled WGS sequence"/>
</dbReference>
<evidence type="ECO:0000256" key="7">
    <source>
        <dbReference type="RuleBase" id="RU003991"/>
    </source>
</evidence>
<organism evidence="9 10">
    <name type="scientific">Hymenobacter jeongseonensis</name>
    <dbReference type="NCBI Taxonomy" id="2791027"/>
    <lineage>
        <taxon>Bacteria</taxon>
        <taxon>Pseudomonadati</taxon>
        <taxon>Bacteroidota</taxon>
        <taxon>Cytophagia</taxon>
        <taxon>Cytophagales</taxon>
        <taxon>Hymenobacteraceae</taxon>
        <taxon>Hymenobacter</taxon>
    </lineage>
</organism>
<keyword evidence="4 7" id="KW-0068">Autocatalytic cleavage</keyword>
<dbReference type="NCBIfam" id="NF007621">
    <property type="entry name" value="PRK10276.1"/>
    <property type="match status" value="1"/>
</dbReference>
<dbReference type="PRINTS" id="PR00726">
    <property type="entry name" value="LEXASERPTASE"/>
</dbReference>
<dbReference type="InterPro" id="IPR006197">
    <property type="entry name" value="Peptidase_S24_LexA"/>
</dbReference>
<dbReference type="SUPFAM" id="SSF51306">
    <property type="entry name" value="LexA/Signal peptidase"/>
    <property type="match status" value="1"/>
</dbReference>
<dbReference type="CDD" id="cd06529">
    <property type="entry name" value="S24_LexA-like"/>
    <property type="match status" value="1"/>
</dbReference>
<dbReference type="Gene3D" id="2.10.109.10">
    <property type="entry name" value="Umud Fragment, subunit A"/>
    <property type="match status" value="1"/>
</dbReference>
<dbReference type="PANTHER" id="PTHR33516">
    <property type="entry name" value="LEXA REPRESSOR"/>
    <property type="match status" value="1"/>
</dbReference>
<dbReference type="PANTHER" id="PTHR33516:SF2">
    <property type="entry name" value="LEXA REPRESSOR-RELATED"/>
    <property type="match status" value="1"/>
</dbReference>
<evidence type="ECO:0000256" key="1">
    <source>
        <dbReference type="ARBA" id="ARBA00007484"/>
    </source>
</evidence>
<dbReference type="Pfam" id="PF00717">
    <property type="entry name" value="Peptidase_S24"/>
    <property type="match status" value="1"/>
</dbReference>
<name>A0ABS0IMD5_9BACT</name>
<comment type="caution">
    <text evidence="9">The sequence shown here is derived from an EMBL/GenBank/DDBJ whole genome shotgun (WGS) entry which is preliminary data.</text>
</comment>